<reference evidence="1 2" key="1">
    <citation type="journal article" date="2018" name="PLoS Pathog.">
        <title>Evolution of structural diversity of trichothecenes, a family of toxins produced by plant pathogenic and entomopathogenic fungi.</title>
        <authorList>
            <person name="Proctor R.H."/>
            <person name="McCormick S.P."/>
            <person name="Kim H.S."/>
            <person name="Cardoza R.E."/>
            <person name="Stanley A.M."/>
            <person name="Lindo L."/>
            <person name="Kelly A."/>
            <person name="Brown D.W."/>
            <person name="Lee T."/>
            <person name="Vaughan M.M."/>
            <person name="Alexander N.J."/>
            <person name="Busman M."/>
            <person name="Gutierrez S."/>
        </authorList>
    </citation>
    <scope>NUCLEOTIDE SEQUENCE [LARGE SCALE GENOMIC DNA]</scope>
    <source>
        <strain evidence="1 2">NRRL 20695</strain>
    </source>
</reference>
<comment type="caution">
    <text evidence="1">The sequence shown here is derived from an EMBL/GenBank/DDBJ whole genome shotgun (WGS) entry which is preliminary data.</text>
</comment>
<sequence length="440" mass="48299">MSVQPAWNLDTTSTSTLQVAKGLLHAATTDDVQPLCIMACEQFGNTLAISPQTLRKIEHSVLPTPQPAVISFIKSTIGYSKNDCVSYLGKSQAGVQFLALASAFATWRNKFDAAQCLHSMLISTASDKALMPTVRQVKNLLISTEPRCHRSGFTDDVIGWHLLLKRHPALSNCHVMDEPYIPDGEAMANMVDALRQLNRIGAADITRVIIRTGVNASWIIAFVNWSLGCPPAIIAGTTGTSVLESPESRVTVQFSDAEDEKVSIVTYSSIRGPSELVASEGEMAAIGMISLESYGQLLLDVWDIDSDMKNKAFQEAIPYALCKIIDLICRKPIPDLSHTTLLEKHSQWKEDLRGGQESGKRMLFNFEPGQMVSPFRGLGAIRTIYRLLFKGELCLDSINVETDIFSLPSVALAVGNCHCRNCDRIKANDHCFKPRLEVGS</sequence>
<dbReference type="Proteomes" id="UP000266234">
    <property type="component" value="Unassembled WGS sequence"/>
</dbReference>
<dbReference type="OrthoDB" id="5311240at2759"/>
<protein>
    <submittedName>
        <fullName evidence="1">Uncharacterized protein</fullName>
    </submittedName>
</protein>
<evidence type="ECO:0000313" key="1">
    <source>
        <dbReference type="EMBL" id="RGP80785.1"/>
    </source>
</evidence>
<dbReference type="EMBL" id="PXOG01000024">
    <property type="protein sequence ID" value="RGP80785.1"/>
    <property type="molecule type" value="Genomic_DNA"/>
</dbReference>
<organism evidence="1 2">
    <name type="scientific">Fusarium longipes</name>
    <dbReference type="NCBI Taxonomy" id="694270"/>
    <lineage>
        <taxon>Eukaryota</taxon>
        <taxon>Fungi</taxon>
        <taxon>Dikarya</taxon>
        <taxon>Ascomycota</taxon>
        <taxon>Pezizomycotina</taxon>
        <taxon>Sordariomycetes</taxon>
        <taxon>Hypocreomycetidae</taxon>
        <taxon>Hypocreales</taxon>
        <taxon>Nectriaceae</taxon>
        <taxon>Fusarium</taxon>
    </lineage>
</organism>
<name>A0A395T983_9HYPO</name>
<accession>A0A395T983</accession>
<keyword evidence="2" id="KW-1185">Reference proteome</keyword>
<evidence type="ECO:0000313" key="2">
    <source>
        <dbReference type="Proteomes" id="UP000266234"/>
    </source>
</evidence>
<dbReference type="AlphaFoldDB" id="A0A395T983"/>
<proteinExistence type="predicted"/>
<gene>
    <name evidence="1" type="ORF">FLONG3_1126</name>
</gene>